<keyword evidence="3" id="KW-1185">Reference proteome</keyword>
<reference evidence="2 3" key="1">
    <citation type="journal article" date="2014" name="Mol. Plant">
        <title>Chromosome Scale Genome Assembly and Transcriptome Profiling of Nannochloropsis gaditana in Nitrogen Depletion.</title>
        <authorList>
            <person name="Corteggiani Carpinelli E."/>
            <person name="Telatin A."/>
            <person name="Vitulo N."/>
            <person name="Forcato C."/>
            <person name="D'Angelo M."/>
            <person name="Schiavon R."/>
            <person name="Vezzi A."/>
            <person name="Giacometti G.M."/>
            <person name="Morosinotto T."/>
            <person name="Valle G."/>
        </authorList>
    </citation>
    <scope>NUCLEOTIDE SEQUENCE [LARGE SCALE GENOMIC DNA]</scope>
    <source>
        <strain evidence="2 3">B-31</strain>
    </source>
</reference>
<comment type="caution">
    <text evidence="2">The sequence shown here is derived from an EMBL/GenBank/DDBJ whole genome shotgun (WGS) entry which is preliminary data.</text>
</comment>
<accession>W7T939</accession>
<proteinExistence type="predicted"/>
<organism evidence="2 3">
    <name type="scientific">Nannochloropsis gaditana</name>
    <dbReference type="NCBI Taxonomy" id="72520"/>
    <lineage>
        <taxon>Eukaryota</taxon>
        <taxon>Sar</taxon>
        <taxon>Stramenopiles</taxon>
        <taxon>Ochrophyta</taxon>
        <taxon>Eustigmatophyceae</taxon>
        <taxon>Eustigmatales</taxon>
        <taxon>Monodopsidaceae</taxon>
        <taxon>Nannochloropsis</taxon>
    </lineage>
</organism>
<evidence type="ECO:0000313" key="2">
    <source>
        <dbReference type="EMBL" id="EWM22907.1"/>
    </source>
</evidence>
<name>W7T939_9STRA</name>
<dbReference type="Proteomes" id="UP000019335">
    <property type="component" value="Chromosome 19"/>
</dbReference>
<dbReference type="EMBL" id="AZIL01002021">
    <property type="protein sequence ID" value="EWM22907.1"/>
    <property type="molecule type" value="Genomic_DNA"/>
</dbReference>
<sequence length="72" mass="8313">MYRSYTVGGTDTELPSPSKSSLLCRHGKVSKMQVLFLKRYVHTMTNATFDQPEPFMSLIPMTIRSQYDKHDL</sequence>
<evidence type="ECO:0000313" key="3">
    <source>
        <dbReference type="Proteomes" id="UP000019335"/>
    </source>
</evidence>
<gene>
    <name evidence="2" type="ORF">Naga_100764g2</name>
</gene>
<dbReference type="AlphaFoldDB" id="W7T939"/>
<feature type="region of interest" description="Disordered" evidence="1">
    <location>
        <begin position="1"/>
        <end position="20"/>
    </location>
</feature>
<evidence type="ECO:0000256" key="1">
    <source>
        <dbReference type="SAM" id="MobiDB-lite"/>
    </source>
</evidence>
<feature type="compositionally biased region" description="Polar residues" evidence="1">
    <location>
        <begin position="7"/>
        <end position="20"/>
    </location>
</feature>
<protein>
    <submittedName>
        <fullName evidence="2">Uncharacterized protein</fullName>
    </submittedName>
</protein>